<organism evidence="1 2">
    <name type="scientific">Vitis vinifera</name>
    <name type="common">Grape</name>
    <dbReference type="NCBI Taxonomy" id="29760"/>
    <lineage>
        <taxon>Eukaryota</taxon>
        <taxon>Viridiplantae</taxon>
        <taxon>Streptophyta</taxon>
        <taxon>Embryophyta</taxon>
        <taxon>Tracheophyta</taxon>
        <taxon>Spermatophyta</taxon>
        <taxon>Magnoliopsida</taxon>
        <taxon>eudicotyledons</taxon>
        <taxon>Gunneridae</taxon>
        <taxon>Pentapetalae</taxon>
        <taxon>rosids</taxon>
        <taxon>Vitales</taxon>
        <taxon>Vitaceae</taxon>
        <taxon>Viteae</taxon>
        <taxon>Vitis</taxon>
    </lineage>
</organism>
<dbReference type="EMBL" id="QGNW01001549">
    <property type="protein sequence ID" value="RVW37048.1"/>
    <property type="molecule type" value="Genomic_DNA"/>
</dbReference>
<name>A0A438DNK8_VITVI</name>
<sequence>MPADWDNKATPAHQVQRQKTLLHCSSCDRDYHIIEKCYYLHSFPIGHKLHGKNMRPPNQRHSNANNVKVETNKDATTRKTIGLGKQHNDLYHLAQDQNPALVYIIRYWVYDLESNKFFSFVFHEHIFLVHTNPQEEQHDVVVLPLPQTSDEPISTKITETQADDQFFSLPPLFPSPVSTFNELAPDYDTIVIPPPPVTHNSNRIKQPSVKL</sequence>
<evidence type="ECO:0000313" key="1">
    <source>
        <dbReference type="EMBL" id="RVW37048.1"/>
    </source>
</evidence>
<dbReference type="Proteomes" id="UP000288805">
    <property type="component" value="Unassembled WGS sequence"/>
</dbReference>
<evidence type="ECO:0000313" key="2">
    <source>
        <dbReference type="Proteomes" id="UP000288805"/>
    </source>
</evidence>
<proteinExistence type="predicted"/>
<gene>
    <name evidence="1" type="ORF">CK203_100024</name>
</gene>
<comment type="caution">
    <text evidence="1">The sequence shown here is derived from an EMBL/GenBank/DDBJ whole genome shotgun (WGS) entry which is preliminary data.</text>
</comment>
<reference evidence="1 2" key="1">
    <citation type="journal article" date="2018" name="PLoS Genet.">
        <title>Population sequencing reveals clonal diversity and ancestral inbreeding in the grapevine cultivar Chardonnay.</title>
        <authorList>
            <person name="Roach M.J."/>
            <person name="Johnson D.L."/>
            <person name="Bohlmann J."/>
            <person name="van Vuuren H.J."/>
            <person name="Jones S.J."/>
            <person name="Pretorius I.S."/>
            <person name="Schmidt S.A."/>
            <person name="Borneman A.R."/>
        </authorList>
    </citation>
    <scope>NUCLEOTIDE SEQUENCE [LARGE SCALE GENOMIC DNA]</scope>
    <source>
        <strain evidence="2">cv. Chardonnay</strain>
        <tissue evidence="1">Leaf</tissue>
    </source>
</reference>
<dbReference type="AlphaFoldDB" id="A0A438DNK8"/>
<protein>
    <submittedName>
        <fullName evidence="1">Uncharacterized protein</fullName>
    </submittedName>
</protein>
<accession>A0A438DNK8</accession>